<name>A0ABW1I5I0_9PSEU</name>
<feature type="region of interest" description="Disordered" evidence="1">
    <location>
        <begin position="1"/>
        <end position="26"/>
    </location>
</feature>
<evidence type="ECO:0000256" key="1">
    <source>
        <dbReference type="SAM" id="MobiDB-lite"/>
    </source>
</evidence>
<accession>A0ABW1I5I0</accession>
<sequence>MPAPARPAVPDDRIGPAESGDVPTRRPRQAIGLGVDLTRGAWGLISLLSPEAVVGVLRAPSTPRARAVVRVLGARHLTQLAAARVVPTRGCRAGGALVDGLHALSCLALAAVSPTWRRGACADAVVAGVFAALGASATARPRRPAG</sequence>
<organism evidence="2 3">
    <name type="scientific">Pseudonocardia lutea</name>
    <dbReference type="NCBI Taxonomy" id="2172015"/>
    <lineage>
        <taxon>Bacteria</taxon>
        <taxon>Bacillati</taxon>
        <taxon>Actinomycetota</taxon>
        <taxon>Actinomycetes</taxon>
        <taxon>Pseudonocardiales</taxon>
        <taxon>Pseudonocardiaceae</taxon>
        <taxon>Pseudonocardia</taxon>
    </lineage>
</organism>
<keyword evidence="3" id="KW-1185">Reference proteome</keyword>
<evidence type="ECO:0000313" key="3">
    <source>
        <dbReference type="Proteomes" id="UP001596119"/>
    </source>
</evidence>
<dbReference type="RefSeq" id="WP_379564695.1">
    <property type="nucleotide sequence ID" value="NZ_JBHSQK010000008.1"/>
</dbReference>
<dbReference type="Proteomes" id="UP001596119">
    <property type="component" value="Unassembled WGS sequence"/>
</dbReference>
<protein>
    <submittedName>
        <fullName evidence="2">Uncharacterized protein</fullName>
    </submittedName>
</protein>
<evidence type="ECO:0000313" key="2">
    <source>
        <dbReference type="EMBL" id="MFC5947639.1"/>
    </source>
</evidence>
<comment type="caution">
    <text evidence="2">The sequence shown here is derived from an EMBL/GenBank/DDBJ whole genome shotgun (WGS) entry which is preliminary data.</text>
</comment>
<gene>
    <name evidence="2" type="ORF">ACFQH9_05050</name>
</gene>
<dbReference type="EMBL" id="JBHSQK010000008">
    <property type="protein sequence ID" value="MFC5947639.1"/>
    <property type="molecule type" value="Genomic_DNA"/>
</dbReference>
<proteinExistence type="predicted"/>
<reference evidence="3" key="1">
    <citation type="journal article" date="2019" name="Int. J. Syst. Evol. Microbiol.">
        <title>The Global Catalogue of Microorganisms (GCM) 10K type strain sequencing project: providing services to taxonomists for standard genome sequencing and annotation.</title>
        <authorList>
            <consortium name="The Broad Institute Genomics Platform"/>
            <consortium name="The Broad Institute Genome Sequencing Center for Infectious Disease"/>
            <person name="Wu L."/>
            <person name="Ma J."/>
        </authorList>
    </citation>
    <scope>NUCLEOTIDE SEQUENCE [LARGE SCALE GENOMIC DNA]</scope>
    <source>
        <strain evidence="3">CGMCC 4.7397</strain>
    </source>
</reference>